<evidence type="ECO:0000256" key="2">
    <source>
        <dbReference type="ARBA" id="ARBA00022723"/>
    </source>
</evidence>
<dbReference type="NCBIfam" id="NF006684">
    <property type="entry name" value="PRK09229.1-5"/>
    <property type="match status" value="1"/>
</dbReference>
<dbReference type="Proteomes" id="UP000035444">
    <property type="component" value="Unassembled WGS sequence"/>
</dbReference>
<keyword evidence="4" id="KW-0862">Zinc</keyword>
<dbReference type="STRING" id="1489064.WH96_03590"/>
<keyword evidence="3" id="KW-0378">Hydrolase</keyword>
<keyword evidence="8" id="KW-1185">Reference proteome</keyword>
<evidence type="ECO:0000256" key="3">
    <source>
        <dbReference type="ARBA" id="ARBA00022801"/>
    </source>
</evidence>
<dbReference type="EMBL" id="LAQL01000002">
    <property type="protein sequence ID" value="KLN62565.1"/>
    <property type="molecule type" value="Genomic_DNA"/>
</dbReference>
<dbReference type="Pfam" id="PF22429">
    <property type="entry name" value="HutF_N"/>
    <property type="match status" value="1"/>
</dbReference>
<dbReference type="SUPFAM" id="SSF51338">
    <property type="entry name" value="Composite domain of metallo-dependent hydrolases"/>
    <property type="match status" value="1"/>
</dbReference>
<evidence type="ECO:0000256" key="1">
    <source>
        <dbReference type="ARBA" id="ARBA00001947"/>
    </source>
</evidence>
<evidence type="ECO:0000313" key="7">
    <source>
        <dbReference type="EMBL" id="KLN62565.1"/>
    </source>
</evidence>
<dbReference type="NCBIfam" id="TIGR02022">
    <property type="entry name" value="hutF"/>
    <property type="match status" value="1"/>
</dbReference>
<dbReference type="Gene3D" id="3.20.20.140">
    <property type="entry name" value="Metal-dependent hydrolases"/>
    <property type="match status" value="1"/>
</dbReference>
<feature type="domain" description="Amidohydrolase-related" evidence="5">
    <location>
        <begin position="52"/>
        <end position="432"/>
    </location>
</feature>
<comment type="cofactor">
    <cofactor evidence="1">
        <name>Zn(2+)</name>
        <dbReference type="ChEBI" id="CHEBI:29105"/>
    </cofactor>
</comment>
<accession>A0A0H2N0Z3</accession>
<dbReference type="PATRIC" id="fig|1489064.4.peg.1655"/>
<dbReference type="GO" id="GO:0046872">
    <property type="term" value="F:metal ion binding"/>
    <property type="evidence" value="ECO:0007669"/>
    <property type="project" value="UniProtKB-KW"/>
</dbReference>
<evidence type="ECO:0000259" key="5">
    <source>
        <dbReference type="Pfam" id="PF01979"/>
    </source>
</evidence>
<evidence type="ECO:0000256" key="4">
    <source>
        <dbReference type="ARBA" id="ARBA00022833"/>
    </source>
</evidence>
<dbReference type="RefSeq" id="WP_047762687.1">
    <property type="nucleotide sequence ID" value="NZ_LAQL01000002.1"/>
</dbReference>
<dbReference type="InterPro" id="IPR032466">
    <property type="entry name" value="Metal_Hydrolase"/>
</dbReference>
<dbReference type="OrthoDB" id="9796020at2"/>
<dbReference type="CDD" id="cd01313">
    <property type="entry name" value="Met_dep_hydrolase_E"/>
    <property type="match status" value="1"/>
</dbReference>
<comment type="caution">
    <text evidence="7">The sequence shown here is derived from an EMBL/GenBank/DDBJ whole genome shotgun (WGS) entry which is preliminary data.</text>
</comment>
<reference evidence="7 8" key="1">
    <citation type="submission" date="2015-03" db="EMBL/GenBank/DDBJ databases">
        <title>Genome Sequence of Kiloniella spongiae MEBiC09566, isolated from a marine sponge.</title>
        <authorList>
            <person name="Shao Z."/>
            <person name="Wang L."/>
            <person name="Li X."/>
        </authorList>
    </citation>
    <scope>NUCLEOTIDE SEQUENCE [LARGE SCALE GENOMIC DNA]</scope>
    <source>
        <strain evidence="7 8">MEBiC09566</strain>
    </source>
</reference>
<dbReference type="Gene3D" id="2.30.40.10">
    <property type="entry name" value="Urease, subunit C, domain 1"/>
    <property type="match status" value="1"/>
</dbReference>
<evidence type="ECO:0000259" key="6">
    <source>
        <dbReference type="Pfam" id="PF22429"/>
    </source>
</evidence>
<name>A0A0H2N0Z3_9PROT</name>
<dbReference type="InterPro" id="IPR006680">
    <property type="entry name" value="Amidohydro-rel"/>
</dbReference>
<proteinExistence type="predicted"/>
<feature type="domain" description="Formimidoylglutamate deiminase N-terminal" evidence="6">
    <location>
        <begin position="1"/>
        <end position="42"/>
    </location>
</feature>
<dbReference type="InterPro" id="IPR051607">
    <property type="entry name" value="Metallo-dep_hydrolases"/>
</dbReference>
<dbReference type="InterPro" id="IPR010252">
    <property type="entry name" value="HutF"/>
</dbReference>
<dbReference type="InterPro" id="IPR055156">
    <property type="entry name" value="HutF-like_N"/>
</dbReference>
<dbReference type="PANTHER" id="PTHR11271:SF48">
    <property type="entry name" value="AMIDOHYDROLASE-RELATED DOMAIN-CONTAINING PROTEIN"/>
    <property type="match status" value="1"/>
</dbReference>
<sequence>MRHLWAKQALTQSGWQQDVHVIIGDDGRISSIESGIAIKSSDVVQGDKLGVLLPSPTNLHSHAFQRAMAGMTETRGRDPKDSFWTWRKLMYRFLDHLNPDDIEAITAYMQMEMLEAGYAAVCEFHYLHHQPGGVAYDDIGELSNRIIAASKETGIGLTLLPVLYEHGGCDGRTLGPGQIRFGNTPDRFQKLFEAVTKQLKILPDDTMLGIAPHSLRAVSRDGMRFATSLAPTAPLHMHIAEQTAEIEEIKSAWGKRPVEWLLENHSVDERWCLIHCTHMEPHETEGLARTNAVAGLCPITESSLGDGIFDGVRYVNAGGRFGVGSDSNIRISLSEELRTLEYSQRLRDRGRAVFATTEKSTGRILMDAVVAGGTQAGQRDSGAIVVGQRADLFALDMDAVDLLGKEGDAILDSYIFAGDDKMITDVWSAGRHVVKEGHHIKRDQIIARYKKTMMSLKGRI</sequence>
<dbReference type="AlphaFoldDB" id="A0A0H2N0Z3"/>
<dbReference type="InterPro" id="IPR011059">
    <property type="entry name" value="Metal-dep_hydrolase_composite"/>
</dbReference>
<organism evidence="7 8">
    <name type="scientific">Kiloniella spongiae</name>
    <dbReference type="NCBI Taxonomy" id="1489064"/>
    <lineage>
        <taxon>Bacteria</taxon>
        <taxon>Pseudomonadati</taxon>
        <taxon>Pseudomonadota</taxon>
        <taxon>Alphaproteobacteria</taxon>
        <taxon>Rhodospirillales</taxon>
        <taxon>Kiloniellaceae</taxon>
        <taxon>Kiloniella</taxon>
    </lineage>
</organism>
<dbReference type="SUPFAM" id="SSF51556">
    <property type="entry name" value="Metallo-dependent hydrolases"/>
    <property type="match status" value="1"/>
</dbReference>
<dbReference type="PANTHER" id="PTHR11271">
    <property type="entry name" value="GUANINE DEAMINASE"/>
    <property type="match status" value="1"/>
</dbReference>
<evidence type="ECO:0000313" key="8">
    <source>
        <dbReference type="Proteomes" id="UP000035444"/>
    </source>
</evidence>
<keyword evidence="2" id="KW-0479">Metal-binding</keyword>
<dbReference type="GO" id="GO:0005829">
    <property type="term" value="C:cytosol"/>
    <property type="evidence" value="ECO:0007669"/>
    <property type="project" value="TreeGrafter"/>
</dbReference>
<gene>
    <name evidence="7" type="ORF">WH96_03590</name>
</gene>
<protein>
    <submittedName>
        <fullName evidence="7">N-formimino-L-glutamate deiminase</fullName>
    </submittedName>
</protein>
<dbReference type="GO" id="GO:0019239">
    <property type="term" value="F:deaminase activity"/>
    <property type="evidence" value="ECO:0007669"/>
    <property type="project" value="TreeGrafter"/>
</dbReference>
<dbReference type="Pfam" id="PF01979">
    <property type="entry name" value="Amidohydro_1"/>
    <property type="match status" value="1"/>
</dbReference>